<evidence type="ECO:0008006" key="6">
    <source>
        <dbReference type="Google" id="ProtNLM"/>
    </source>
</evidence>
<comment type="similarity">
    <text evidence="1">Belongs to the N-acetylmuramoyl-L-alanine amidase 2 family.</text>
</comment>
<dbReference type="InterPro" id="IPR006619">
    <property type="entry name" value="PGRP_domain_met/bac"/>
</dbReference>
<feature type="domain" description="N-acetylmuramoyl-L-alanine amidase" evidence="2">
    <location>
        <begin position="17"/>
        <end position="141"/>
    </location>
</feature>
<dbReference type="SMART" id="SM00644">
    <property type="entry name" value="Ami_2"/>
    <property type="match status" value="1"/>
</dbReference>
<feature type="domain" description="Peptidoglycan recognition protein family" evidence="3">
    <location>
        <begin position="4"/>
        <end position="135"/>
    </location>
</feature>
<dbReference type="SUPFAM" id="SSF55846">
    <property type="entry name" value="N-acetylmuramoyl-L-alanine amidase-like"/>
    <property type="match status" value="1"/>
</dbReference>
<evidence type="ECO:0000313" key="5">
    <source>
        <dbReference type="Proteomes" id="UP000578077"/>
    </source>
</evidence>
<name>A0A841EDV5_9ACTN</name>
<sequence>MSQVHIIERPQWGARAPRSRDYVPWDARTEFVVHHSAGPPSQTVRSIQDFHLDGRGWSDVGYNLLVDDDGNAYEGRGWLVVGAHAVGHNTSGIGVCYIGQDNPAPEAKATIRALYDEACATAGRTLEPKGHRDVNETSCPGDHLHTWVHDGMPADGLDGGDEMSLINLKKGDGASTGKEEHVIALQALIERAGVELAEYGVDGDYGDETAEAFRRVRESVGSKALEGYGDRVSGWGYAQLMQAVARHQD</sequence>
<dbReference type="Pfam" id="PF01510">
    <property type="entry name" value="Amidase_2"/>
    <property type="match status" value="1"/>
</dbReference>
<dbReference type="RefSeq" id="WP_184635007.1">
    <property type="nucleotide sequence ID" value="NZ_BAABKT010000041.1"/>
</dbReference>
<dbReference type="PANTHER" id="PTHR11022:SF41">
    <property type="entry name" value="PEPTIDOGLYCAN-RECOGNITION PROTEIN LC-RELATED"/>
    <property type="match status" value="1"/>
</dbReference>
<evidence type="ECO:0000259" key="2">
    <source>
        <dbReference type="SMART" id="SM00644"/>
    </source>
</evidence>
<protein>
    <recommendedName>
        <fullName evidence="6">N-acetylmuramoyl-L-alanine amidase</fullName>
    </recommendedName>
</protein>
<reference evidence="4 5" key="1">
    <citation type="submission" date="2020-08" db="EMBL/GenBank/DDBJ databases">
        <title>Sequencing the genomes of 1000 actinobacteria strains.</title>
        <authorList>
            <person name="Klenk H.-P."/>
        </authorList>
    </citation>
    <scope>NUCLEOTIDE SEQUENCE [LARGE SCALE GENOMIC DNA]</scope>
    <source>
        <strain evidence="4 5">DSM 44593</strain>
    </source>
</reference>
<organism evidence="4 5">
    <name type="scientific">Streptomonospora salina</name>
    <dbReference type="NCBI Taxonomy" id="104205"/>
    <lineage>
        <taxon>Bacteria</taxon>
        <taxon>Bacillati</taxon>
        <taxon>Actinomycetota</taxon>
        <taxon>Actinomycetes</taxon>
        <taxon>Streptosporangiales</taxon>
        <taxon>Nocardiopsidaceae</taxon>
        <taxon>Streptomonospora</taxon>
    </lineage>
</organism>
<keyword evidence="5" id="KW-1185">Reference proteome</keyword>
<evidence type="ECO:0000313" key="4">
    <source>
        <dbReference type="EMBL" id="MBB5998630.1"/>
    </source>
</evidence>
<dbReference type="InterPro" id="IPR036505">
    <property type="entry name" value="Amidase/PGRP_sf"/>
</dbReference>
<dbReference type="Proteomes" id="UP000578077">
    <property type="component" value="Unassembled WGS sequence"/>
</dbReference>
<proteinExistence type="inferred from homology"/>
<gene>
    <name evidence="4" type="ORF">HNR25_002381</name>
</gene>
<dbReference type="AlphaFoldDB" id="A0A841EDV5"/>
<evidence type="ECO:0000259" key="3">
    <source>
        <dbReference type="SMART" id="SM00701"/>
    </source>
</evidence>
<comment type="caution">
    <text evidence="4">The sequence shown here is derived from an EMBL/GenBank/DDBJ whole genome shotgun (WGS) entry which is preliminary data.</text>
</comment>
<dbReference type="PANTHER" id="PTHR11022">
    <property type="entry name" value="PEPTIDOGLYCAN RECOGNITION PROTEIN"/>
    <property type="match status" value="1"/>
</dbReference>
<dbReference type="GO" id="GO:0008745">
    <property type="term" value="F:N-acetylmuramoyl-L-alanine amidase activity"/>
    <property type="evidence" value="ECO:0007669"/>
    <property type="project" value="InterPro"/>
</dbReference>
<dbReference type="InterPro" id="IPR015510">
    <property type="entry name" value="PGRP"/>
</dbReference>
<dbReference type="GO" id="GO:0008270">
    <property type="term" value="F:zinc ion binding"/>
    <property type="evidence" value="ECO:0007669"/>
    <property type="project" value="InterPro"/>
</dbReference>
<accession>A0A841EDV5</accession>
<dbReference type="SMART" id="SM00701">
    <property type="entry name" value="PGRP"/>
    <property type="match status" value="1"/>
</dbReference>
<dbReference type="CDD" id="cd06583">
    <property type="entry name" value="PGRP"/>
    <property type="match status" value="1"/>
</dbReference>
<dbReference type="GO" id="GO:0009253">
    <property type="term" value="P:peptidoglycan catabolic process"/>
    <property type="evidence" value="ECO:0007669"/>
    <property type="project" value="InterPro"/>
</dbReference>
<dbReference type="EMBL" id="JACHLY010000001">
    <property type="protein sequence ID" value="MBB5998630.1"/>
    <property type="molecule type" value="Genomic_DNA"/>
</dbReference>
<dbReference type="InterPro" id="IPR002502">
    <property type="entry name" value="Amidase_domain"/>
</dbReference>
<evidence type="ECO:0000256" key="1">
    <source>
        <dbReference type="ARBA" id="ARBA00007553"/>
    </source>
</evidence>
<dbReference type="Gene3D" id="3.40.80.10">
    <property type="entry name" value="Peptidoglycan recognition protein-like"/>
    <property type="match status" value="1"/>
</dbReference>